<keyword evidence="4" id="KW-0378">Hydrolase</keyword>
<evidence type="ECO:0000256" key="1">
    <source>
        <dbReference type="ARBA" id="ARBA00000798"/>
    </source>
</evidence>
<sequence length="353" mass="39107">MILYQSTAARSEYRSAQRRKIWFFIPKVLISGVLLLLLSGCTSMDGMSAGQFPNPVTQGDETLLWGPEIKPEALKMIDQSTSFCHLTMYELSDPNILQALLRAKVRGVDVEVVLDATEPHSQSVALPFLQAHQIKVRTLSISGGISHIKSLVVMTHHGMQALLGGMNFGTYSWENHDASVYFTHPSPEFEGLFEQDYARAGGNPEVPVAYPLPLRADTQIEPALLLAIASAKEEIDMEAFAFTSRELVAALSEAVARGVKVRVVLDAKQHYNHKTARLLANAGIDVRYYQPYDNEYLHAKILSVDNGRIVFIGSANFSYHGFSVNHEGDVELMNAFAFGKSIKTDVDNQFTRS</sequence>
<organism evidence="9 10">
    <name type="scientific">Sulfoacidibacillus thermotolerans</name>
    <name type="common">Acidibacillus sulfuroxidans</name>
    <dbReference type="NCBI Taxonomy" id="1765684"/>
    <lineage>
        <taxon>Bacteria</taxon>
        <taxon>Bacillati</taxon>
        <taxon>Bacillota</taxon>
        <taxon>Bacilli</taxon>
        <taxon>Bacillales</taxon>
        <taxon>Alicyclobacillaceae</taxon>
        <taxon>Sulfoacidibacillus</taxon>
    </lineage>
</organism>
<evidence type="ECO:0000256" key="2">
    <source>
        <dbReference type="ARBA" id="ARBA00008664"/>
    </source>
</evidence>
<dbReference type="InterPro" id="IPR051406">
    <property type="entry name" value="PLD_domain"/>
</dbReference>
<accession>A0A2U3DCE9</accession>
<evidence type="ECO:0000256" key="3">
    <source>
        <dbReference type="ARBA" id="ARBA00012027"/>
    </source>
</evidence>
<dbReference type="Gene3D" id="3.30.870.10">
    <property type="entry name" value="Endonuclease Chain A"/>
    <property type="match status" value="2"/>
</dbReference>
<comment type="catalytic activity">
    <reaction evidence="1">
        <text>a 1,2-diacyl-sn-glycero-3-phosphocholine + H2O = a 1,2-diacyl-sn-glycero-3-phosphate + choline + H(+)</text>
        <dbReference type="Rhea" id="RHEA:14445"/>
        <dbReference type="ChEBI" id="CHEBI:15354"/>
        <dbReference type="ChEBI" id="CHEBI:15377"/>
        <dbReference type="ChEBI" id="CHEBI:15378"/>
        <dbReference type="ChEBI" id="CHEBI:57643"/>
        <dbReference type="ChEBI" id="CHEBI:58608"/>
        <dbReference type="EC" id="3.1.4.4"/>
    </reaction>
</comment>
<evidence type="ECO:0000313" key="9">
    <source>
        <dbReference type="EMBL" id="PWI58960.1"/>
    </source>
</evidence>
<proteinExistence type="inferred from homology"/>
<comment type="caution">
    <text evidence="9">The sequence shown here is derived from an EMBL/GenBank/DDBJ whole genome shotgun (WGS) entry which is preliminary data.</text>
</comment>
<keyword evidence="7" id="KW-0472">Membrane</keyword>
<dbReference type="AlphaFoldDB" id="A0A2U3DCE9"/>
<dbReference type="EC" id="3.1.4.4" evidence="3"/>
<evidence type="ECO:0000259" key="8">
    <source>
        <dbReference type="PROSITE" id="PS50035"/>
    </source>
</evidence>
<protein>
    <recommendedName>
        <fullName evidence="3">phospholipase D</fullName>
        <ecNumber evidence="3">3.1.4.4</ecNumber>
    </recommendedName>
</protein>
<keyword evidence="7" id="KW-0812">Transmembrane</keyword>
<dbReference type="OrthoDB" id="281759at2"/>
<dbReference type="CDD" id="cd09116">
    <property type="entry name" value="PLDc_Nuc_like"/>
    <property type="match status" value="1"/>
</dbReference>
<dbReference type="Pfam" id="PF13091">
    <property type="entry name" value="PLDc_2"/>
    <property type="match status" value="2"/>
</dbReference>
<dbReference type="GO" id="GO:0006793">
    <property type="term" value="P:phosphorus metabolic process"/>
    <property type="evidence" value="ECO:0007669"/>
    <property type="project" value="UniProtKB-ARBA"/>
</dbReference>
<evidence type="ECO:0000256" key="7">
    <source>
        <dbReference type="SAM" id="Phobius"/>
    </source>
</evidence>
<dbReference type="PANTHER" id="PTHR43856">
    <property type="entry name" value="CARDIOLIPIN HYDROLASE"/>
    <property type="match status" value="1"/>
</dbReference>
<gene>
    <name evidence="9" type="ORF">BM613_02495</name>
</gene>
<dbReference type="InterPro" id="IPR025202">
    <property type="entry name" value="PLD-like_dom"/>
</dbReference>
<keyword evidence="6" id="KW-0443">Lipid metabolism</keyword>
<dbReference type="GO" id="GO:0004630">
    <property type="term" value="F:phospholipase D activity"/>
    <property type="evidence" value="ECO:0007669"/>
    <property type="project" value="UniProtKB-EC"/>
</dbReference>
<dbReference type="GO" id="GO:0016042">
    <property type="term" value="P:lipid catabolic process"/>
    <property type="evidence" value="ECO:0007669"/>
    <property type="project" value="UniProtKB-KW"/>
</dbReference>
<dbReference type="InterPro" id="IPR001736">
    <property type="entry name" value="PLipase_D/transphosphatidylase"/>
</dbReference>
<keyword evidence="10" id="KW-1185">Reference proteome</keyword>
<dbReference type="SUPFAM" id="SSF56024">
    <property type="entry name" value="Phospholipase D/nuclease"/>
    <property type="match status" value="2"/>
</dbReference>
<feature type="domain" description="PLD phosphodiesterase" evidence="8">
    <location>
        <begin position="293"/>
        <end position="321"/>
    </location>
</feature>
<evidence type="ECO:0000256" key="5">
    <source>
        <dbReference type="ARBA" id="ARBA00022963"/>
    </source>
</evidence>
<reference evidence="9 10" key="1">
    <citation type="submission" date="2016-11" db="EMBL/GenBank/DDBJ databases">
        <title>Comparative genomics of Acidibacillus ferroxidans species.</title>
        <authorList>
            <person name="Oliveira G."/>
            <person name="Nunes G."/>
            <person name="Oliveira R."/>
            <person name="Araujo F."/>
            <person name="Salim A."/>
            <person name="Scholte L."/>
            <person name="Morais D."/>
            <person name="Nancucheo I."/>
            <person name="Johnson D.B."/>
            <person name="Grail B."/>
            <person name="Bittencourt J."/>
            <person name="Valadares R."/>
        </authorList>
    </citation>
    <scope>NUCLEOTIDE SEQUENCE [LARGE SCALE GENOMIC DNA]</scope>
    <source>
        <strain evidence="9 10">Y002</strain>
    </source>
</reference>
<dbReference type="Proteomes" id="UP000245380">
    <property type="component" value="Unassembled WGS sequence"/>
</dbReference>
<dbReference type="GO" id="GO:0016891">
    <property type="term" value="F:RNA endonuclease activity producing 5'-phosphomonoesters, hydrolytic mechanism"/>
    <property type="evidence" value="ECO:0007669"/>
    <property type="project" value="TreeGrafter"/>
</dbReference>
<dbReference type="RefSeq" id="WP_109429560.1">
    <property type="nucleotide sequence ID" value="NZ_MPDK01000002.1"/>
</dbReference>
<keyword evidence="7" id="KW-1133">Transmembrane helix</keyword>
<dbReference type="PANTHER" id="PTHR43856:SF1">
    <property type="entry name" value="MITOCHONDRIAL CARDIOLIPIN HYDROLASE"/>
    <property type="match status" value="1"/>
</dbReference>
<evidence type="ECO:0000256" key="4">
    <source>
        <dbReference type="ARBA" id="ARBA00022801"/>
    </source>
</evidence>
<feature type="transmembrane region" description="Helical" evidence="7">
    <location>
        <begin position="21"/>
        <end position="38"/>
    </location>
</feature>
<dbReference type="EMBL" id="MPDK01000002">
    <property type="protein sequence ID" value="PWI58960.1"/>
    <property type="molecule type" value="Genomic_DNA"/>
</dbReference>
<keyword evidence="5" id="KW-0442">Lipid degradation</keyword>
<dbReference type="SMART" id="SM00155">
    <property type="entry name" value="PLDc"/>
    <property type="match status" value="1"/>
</dbReference>
<evidence type="ECO:0000313" key="10">
    <source>
        <dbReference type="Proteomes" id="UP000245380"/>
    </source>
</evidence>
<name>A0A2U3DCE9_SULT2</name>
<dbReference type="PROSITE" id="PS50035">
    <property type="entry name" value="PLD"/>
    <property type="match status" value="1"/>
</dbReference>
<comment type="similarity">
    <text evidence="2">Belongs to the phospholipase D family.</text>
</comment>
<evidence type="ECO:0000256" key="6">
    <source>
        <dbReference type="ARBA" id="ARBA00023098"/>
    </source>
</evidence>